<dbReference type="OrthoDB" id="783377at2759"/>
<dbReference type="AlphaFoldDB" id="A0A9Q0C546"/>
<organism evidence="4 5">
    <name type="scientific">Rhynchospora breviuscula</name>
    <dbReference type="NCBI Taxonomy" id="2022672"/>
    <lineage>
        <taxon>Eukaryota</taxon>
        <taxon>Viridiplantae</taxon>
        <taxon>Streptophyta</taxon>
        <taxon>Embryophyta</taxon>
        <taxon>Tracheophyta</taxon>
        <taxon>Spermatophyta</taxon>
        <taxon>Magnoliopsida</taxon>
        <taxon>Liliopsida</taxon>
        <taxon>Poales</taxon>
        <taxon>Cyperaceae</taxon>
        <taxon>Cyperoideae</taxon>
        <taxon>Rhynchosporeae</taxon>
        <taxon>Rhynchospora</taxon>
    </lineage>
</organism>
<evidence type="ECO:0000259" key="2">
    <source>
        <dbReference type="Pfam" id="PF00078"/>
    </source>
</evidence>
<sequence length="916" mass="103935">MLLIENNTSPELELHEKEQKLNIRLSISARNQSLERTSENRVWRQSSSYGFSQFREEAKRKTEEREEGGREVERNREEKGRKAFKAENWWLNAEGFDAVCERALALPNTELANGSDEMQSKLKKEICKWLKTKNQPSHELALIEAQLLELQSSVPDVSWYGKYKELRSRYNFCLLVVEAYWAQRSRIRWATEGDNNTSFFHATVASRRRRNSIDAILGDDGDVITDRTAIRRAFVSHYKNIFTSTHMPGNLGPTFGNDFVACLPEISSTELTYLAAQPTVEEITAAVFSIYPDRASGPDGLNGRLVQRYWDLFKPYFLHTVGNSFETGQLDSKMARSNVVLVPKKEEPKQVTDYRPISAFDRMEWHFVVRVLQLYGFPHIFVNWIKACISSASFAILINGSADGFISLTRGLRQGCALSPYLFILCMDILSQMLEYKVASGQTIGIDKSRIWFSKTTSREARKRCLLVFQAAHGENDHTYLGVPIMATKVQHYDYLIDKVVAKLHSWRAKLLSPAAKVTLVKSVVEPMEKTTVPKAVGGLGLRDVTLLNKAMAIKMLWRLLSRECENSLWVKARKVLKPHVKWILGDGRRCRVIGEPWHDFLLQFSHNSTRDLNLKISDLIDVQSGNWNTGSLIQTLGFHGALFIACSYAAPPVRPSVTDRLVFKPSSTGKFSFKKACKLLQPLPALSPIMADIWKVVWRVPGILPRIQIFLWKLVHDSIPIRATIARRLHIVPPPCDICGLEEDDVVHALFRCQVARTYWFTSNLSIRTDKLPSQVIPIVHTLLQHLGEPGFAIFANLIWSIWKARCKQVYEGVKVDNKQALGMAASYDRLAGITGRISLLRSRVRRVSVEEIQNTGRVCTMDGSFKEGEMAGWAYMMHEDGMLVSYELMTESAITPLYAEALALKSALQGVQKA</sequence>
<dbReference type="InterPro" id="IPR026960">
    <property type="entry name" value="RVT-Znf"/>
</dbReference>
<evidence type="ECO:0000313" key="4">
    <source>
        <dbReference type="EMBL" id="KAJ1687335.1"/>
    </source>
</evidence>
<dbReference type="Pfam" id="PF00078">
    <property type="entry name" value="RVT_1"/>
    <property type="match status" value="1"/>
</dbReference>
<accession>A0A9Q0C546</accession>
<proteinExistence type="predicted"/>
<dbReference type="EMBL" id="JAMQYH010000005">
    <property type="protein sequence ID" value="KAJ1687335.1"/>
    <property type="molecule type" value="Genomic_DNA"/>
</dbReference>
<feature type="domain" description="Reverse transcriptase" evidence="2">
    <location>
        <begin position="358"/>
        <end position="437"/>
    </location>
</feature>
<feature type="domain" description="Reverse transcriptase zinc-binding" evidence="3">
    <location>
        <begin position="692"/>
        <end position="761"/>
    </location>
</feature>
<evidence type="ECO:0008006" key="6">
    <source>
        <dbReference type="Google" id="ProtNLM"/>
    </source>
</evidence>
<dbReference type="InterPro" id="IPR000477">
    <property type="entry name" value="RT_dom"/>
</dbReference>
<reference evidence="4" key="1">
    <citation type="journal article" date="2022" name="Cell">
        <title>Repeat-based holocentromeres influence genome architecture and karyotype evolution.</title>
        <authorList>
            <person name="Hofstatter P.G."/>
            <person name="Thangavel G."/>
            <person name="Lux T."/>
            <person name="Neumann P."/>
            <person name="Vondrak T."/>
            <person name="Novak P."/>
            <person name="Zhang M."/>
            <person name="Costa L."/>
            <person name="Castellani M."/>
            <person name="Scott A."/>
            <person name="Toegelov H."/>
            <person name="Fuchs J."/>
            <person name="Mata-Sucre Y."/>
            <person name="Dias Y."/>
            <person name="Vanzela A.L.L."/>
            <person name="Huettel B."/>
            <person name="Almeida C.C.S."/>
            <person name="Simkova H."/>
            <person name="Souza G."/>
            <person name="Pedrosa-Harand A."/>
            <person name="Macas J."/>
            <person name="Mayer K.F.X."/>
            <person name="Houben A."/>
            <person name="Marques A."/>
        </authorList>
    </citation>
    <scope>NUCLEOTIDE SEQUENCE</scope>
    <source>
        <strain evidence="4">RhyBre1mFocal</strain>
    </source>
</reference>
<dbReference type="Pfam" id="PF13966">
    <property type="entry name" value="zf-RVT"/>
    <property type="match status" value="1"/>
</dbReference>
<evidence type="ECO:0000259" key="3">
    <source>
        <dbReference type="Pfam" id="PF13966"/>
    </source>
</evidence>
<evidence type="ECO:0000256" key="1">
    <source>
        <dbReference type="SAM" id="MobiDB-lite"/>
    </source>
</evidence>
<gene>
    <name evidence="4" type="ORF">LUZ63_018725</name>
</gene>
<keyword evidence="5" id="KW-1185">Reference proteome</keyword>
<protein>
    <recommendedName>
        <fullName evidence="6">Reverse transcriptase domain-containing protein</fullName>
    </recommendedName>
</protein>
<feature type="region of interest" description="Disordered" evidence="1">
    <location>
        <begin position="54"/>
        <end position="78"/>
    </location>
</feature>
<dbReference type="PANTHER" id="PTHR33116">
    <property type="entry name" value="REVERSE TRANSCRIPTASE ZINC-BINDING DOMAIN-CONTAINING PROTEIN-RELATED-RELATED"/>
    <property type="match status" value="1"/>
</dbReference>
<name>A0A9Q0C546_9POAL</name>
<dbReference type="Proteomes" id="UP001151287">
    <property type="component" value="Unassembled WGS sequence"/>
</dbReference>
<comment type="caution">
    <text evidence="4">The sequence shown here is derived from an EMBL/GenBank/DDBJ whole genome shotgun (WGS) entry which is preliminary data.</text>
</comment>
<dbReference type="PANTHER" id="PTHR33116:SF86">
    <property type="entry name" value="REVERSE TRANSCRIPTASE DOMAIN-CONTAINING PROTEIN"/>
    <property type="match status" value="1"/>
</dbReference>
<evidence type="ECO:0000313" key="5">
    <source>
        <dbReference type="Proteomes" id="UP001151287"/>
    </source>
</evidence>